<feature type="repeat" description="ANK" evidence="3">
    <location>
        <begin position="368"/>
        <end position="400"/>
    </location>
</feature>
<dbReference type="EMBL" id="JAACXV010014245">
    <property type="protein sequence ID" value="KAF7269228.1"/>
    <property type="molecule type" value="Genomic_DNA"/>
</dbReference>
<feature type="repeat" description="ANK" evidence="3">
    <location>
        <begin position="273"/>
        <end position="305"/>
    </location>
</feature>
<protein>
    <recommendedName>
        <fullName evidence="4">SOCS box domain-containing protein</fullName>
    </recommendedName>
</protein>
<dbReference type="Pfam" id="PF07525">
    <property type="entry name" value="SOCS_box"/>
    <property type="match status" value="1"/>
</dbReference>
<evidence type="ECO:0000256" key="1">
    <source>
        <dbReference type="ARBA" id="ARBA00022737"/>
    </source>
</evidence>
<gene>
    <name evidence="5" type="ORF">GWI33_017685</name>
</gene>
<dbReference type="PANTHER" id="PTHR24198">
    <property type="entry name" value="ANKYRIN REPEAT AND PROTEIN KINASE DOMAIN-CONTAINING PROTEIN"/>
    <property type="match status" value="1"/>
</dbReference>
<accession>A0A834HY07</accession>
<organism evidence="5 6">
    <name type="scientific">Rhynchophorus ferrugineus</name>
    <name type="common">Red palm weevil</name>
    <name type="synonym">Curculio ferrugineus</name>
    <dbReference type="NCBI Taxonomy" id="354439"/>
    <lineage>
        <taxon>Eukaryota</taxon>
        <taxon>Metazoa</taxon>
        <taxon>Ecdysozoa</taxon>
        <taxon>Arthropoda</taxon>
        <taxon>Hexapoda</taxon>
        <taxon>Insecta</taxon>
        <taxon>Pterygota</taxon>
        <taxon>Neoptera</taxon>
        <taxon>Endopterygota</taxon>
        <taxon>Coleoptera</taxon>
        <taxon>Polyphaga</taxon>
        <taxon>Cucujiformia</taxon>
        <taxon>Curculionidae</taxon>
        <taxon>Dryophthorinae</taxon>
        <taxon>Rhynchophorus</taxon>
    </lineage>
</organism>
<dbReference type="PROSITE" id="PS50225">
    <property type="entry name" value="SOCS"/>
    <property type="match status" value="1"/>
</dbReference>
<feature type="repeat" description="ANK" evidence="3">
    <location>
        <begin position="335"/>
        <end position="367"/>
    </location>
</feature>
<dbReference type="InterPro" id="IPR036770">
    <property type="entry name" value="Ankyrin_rpt-contain_sf"/>
</dbReference>
<name>A0A834HY07_RHYFE</name>
<evidence type="ECO:0000313" key="6">
    <source>
        <dbReference type="Proteomes" id="UP000625711"/>
    </source>
</evidence>
<evidence type="ECO:0000256" key="3">
    <source>
        <dbReference type="PROSITE-ProRule" id="PRU00023"/>
    </source>
</evidence>
<feature type="domain" description="SOCS box" evidence="4">
    <location>
        <begin position="526"/>
        <end position="572"/>
    </location>
</feature>
<dbReference type="Pfam" id="PF12796">
    <property type="entry name" value="Ank_2"/>
    <property type="match status" value="3"/>
</dbReference>
<sequence length="574" mass="64686">MDCPNERLMQAIHDNVKVLTLNKDVRVNSVCRNGMTHLGAVAQTGNLPLLKLLLDFHNYTSAPPNSKEKKKKPQYLQLDGNSPKRCKNIGYFVVVCDEENEFGDGPTPEGMEGLEWDMEVNDTNDFNMEEQPVDDENTNIYQWYAHILNRTSIMLESPERDLGRLDRHGQNLLHYAVHSGNIEMMEYLTENFGRELTYEQSDSTGYSCIHKAVISGNVETVKHLIKKGVNVDTVAGKWRHRQTPLHTAIKFGYHEIMRHLIASGCNINATDMDDRTPLNWAVRKSDPEAVKILCEAGCFVNSEERGEITALELAVSNGREDIFKMLLARGARILPSRYLLHKAVIQHNLDMIIALLEAGAPINAPNKNGYTPVMVACSRKNPLILKYLILAGADVNIQSRVDGLTALHLVNQDVRSGNAVCRLVDILVNNGADLNATSYQGSILHHAIVVDNNSSAIEVIRHGADVNLKEQKLCWDTLSMAHRYGNLQLCKAIVYAGFDFKNFTNNPEKLRKSPNDSIFDFVAYVKSQPLALKDLCRIVIRRKIGSDRLHSKIKKLPLPTLVHRFLCMEEFIWP</sequence>
<dbReference type="SMART" id="SM00248">
    <property type="entry name" value="ANK"/>
    <property type="match status" value="10"/>
</dbReference>
<keyword evidence="6" id="KW-1185">Reference proteome</keyword>
<dbReference type="Proteomes" id="UP000625711">
    <property type="component" value="Unassembled WGS sequence"/>
</dbReference>
<dbReference type="PRINTS" id="PR01415">
    <property type="entry name" value="ANKYRIN"/>
</dbReference>
<keyword evidence="1" id="KW-0677">Repeat</keyword>
<dbReference type="InterPro" id="IPR036036">
    <property type="entry name" value="SOCS_box-like_dom_sf"/>
</dbReference>
<dbReference type="Gene3D" id="1.10.750.20">
    <property type="entry name" value="SOCS box"/>
    <property type="match status" value="1"/>
</dbReference>
<dbReference type="Gene3D" id="1.25.40.20">
    <property type="entry name" value="Ankyrin repeat-containing domain"/>
    <property type="match status" value="3"/>
</dbReference>
<feature type="repeat" description="ANK" evidence="3">
    <location>
        <begin position="306"/>
        <end position="333"/>
    </location>
</feature>
<comment type="caution">
    <text evidence="5">The sequence shown here is derived from an EMBL/GenBank/DDBJ whole genome shotgun (WGS) entry which is preliminary data.</text>
</comment>
<dbReference type="OrthoDB" id="194358at2759"/>
<dbReference type="PROSITE" id="PS50297">
    <property type="entry name" value="ANK_REP_REGION"/>
    <property type="match status" value="4"/>
</dbReference>
<evidence type="ECO:0000256" key="2">
    <source>
        <dbReference type="ARBA" id="ARBA00023043"/>
    </source>
</evidence>
<dbReference type="InterPro" id="IPR002110">
    <property type="entry name" value="Ankyrin_rpt"/>
</dbReference>
<dbReference type="CDD" id="cd03716">
    <property type="entry name" value="SOCS_ASB_like"/>
    <property type="match status" value="1"/>
</dbReference>
<evidence type="ECO:0000313" key="5">
    <source>
        <dbReference type="EMBL" id="KAF7269228.1"/>
    </source>
</evidence>
<dbReference type="PANTHER" id="PTHR24198:SF165">
    <property type="entry name" value="ANKYRIN REPEAT-CONTAINING PROTEIN-RELATED"/>
    <property type="match status" value="1"/>
</dbReference>
<dbReference type="InterPro" id="IPR001496">
    <property type="entry name" value="SOCS_box"/>
</dbReference>
<dbReference type="PROSITE" id="PS50088">
    <property type="entry name" value="ANK_REPEAT"/>
    <property type="match status" value="7"/>
</dbReference>
<dbReference type="SUPFAM" id="SSF158235">
    <property type="entry name" value="SOCS box-like"/>
    <property type="match status" value="1"/>
</dbReference>
<reference evidence="5" key="1">
    <citation type="submission" date="2020-08" db="EMBL/GenBank/DDBJ databases">
        <title>Genome sequencing and assembly of the red palm weevil Rhynchophorus ferrugineus.</title>
        <authorList>
            <person name="Dias G.B."/>
            <person name="Bergman C.M."/>
            <person name="Manee M."/>
        </authorList>
    </citation>
    <scope>NUCLEOTIDE SEQUENCE</scope>
    <source>
        <strain evidence="5">AA-2017</strain>
        <tissue evidence="5">Whole larva</tissue>
    </source>
</reference>
<feature type="repeat" description="ANK" evidence="3">
    <location>
        <begin position="402"/>
        <end position="439"/>
    </location>
</feature>
<dbReference type="AlphaFoldDB" id="A0A834HY07"/>
<feature type="repeat" description="ANK" evidence="3">
    <location>
        <begin position="204"/>
        <end position="236"/>
    </location>
</feature>
<dbReference type="FunFam" id="1.10.750.20:FF:000001">
    <property type="entry name" value="Ankyrin repeat and SOCS box containing 1"/>
    <property type="match status" value="1"/>
</dbReference>
<keyword evidence="2 3" id="KW-0040">ANK repeat</keyword>
<dbReference type="GO" id="GO:0035556">
    <property type="term" value="P:intracellular signal transduction"/>
    <property type="evidence" value="ECO:0007669"/>
    <property type="project" value="InterPro"/>
</dbReference>
<evidence type="ECO:0000259" key="4">
    <source>
        <dbReference type="PROSITE" id="PS50225"/>
    </source>
</evidence>
<proteinExistence type="predicted"/>
<dbReference type="SMART" id="SM00969">
    <property type="entry name" value="SOCS_box"/>
    <property type="match status" value="1"/>
</dbReference>
<feature type="repeat" description="ANK" evidence="3">
    <location>
        <begin position="240"/>
        <end position="272"/>
    </location>
</feature>
<dbReference type="SUPFAM" id="SSF48403">
    <property type="entry name" value="Ankyrin repeat"/>
    <property type="match status" value="1"/>
</dbReference>